<keyword evidence="8 11" id="KW-0675">Receptor</keyword>
<keyword evidence="5 13" id="KW-1133">Transmembrane helix</keyword>
<feature type="domain" description="G-protein coupled receptors family 1 profile" evidence="14">
    <location>
        <begin position="86"/>
        <end position="372"/>
    </location>
</feature>
<dbReference type="GO" id="GO:0005886">
    <property type="term" value="C:plasma membrane"/>
    <property type="evidence" value="ECO:0007669"/>
    <property type="project" value="UniProtKB-SubCell"/>
</dbReference>
<evidence type="ECO:0000259" key="14">
    <source>
        <dbReference type="PROSITE" id="PS50262"/>
    </source>
</evidence>
<evidence type="ECO:0000256" key="3">
    <source>
        <dbReference type="ARBA" id="ARBA00022475"/>
    </source>
</evidence>
<evidence type="ECO:0000313" key="15">
    <source>
        <dbReference type="Proteomes" id="UP000694843"/>
    </source>
</evidence>
<dbReference type="KEGG" id="hazt:108674052"/>
<keyword evidence="3" id="KW-1003">Cell membrane</keyword>
<gene>
    <name evidence="16" type="primary">LOC108674052</name>
</gene>
<name>A0A8B7NUK4_HYAAZ</name>
<feature type="transmembrane region" description="Helical" evidence="13">
    <location>
        <begin position="187"/>
        <end position="206"/>
    </location>
</feature>
<dbReference type="GO" id="GO:0004930">
    <property type="term" value="F:G protein-coupled receptor activity"/>
    <property type="evidence" value="ECO:0007669"/>
    <property type="project" value="UniProtKB-KW"/>
</dbReference>
<dbReference type="PROSITE" id="PS50262">
    <property type="entry name" value="G_PROTEIN_RECEP_F1_2"/>
    <property type="match status" value="1"/>
</dbReference>
<evidence type="ECO:0000256" key="2">
    <source>
        <dbReference type="ARBA" id="ARBA00010663"/>
    </source>
</evidence>
<organism evidence="15 16">
    <name type="scientific">Hyalella azteca</name>
    <name type="common">Amphipod</name>
    <dbReference type="NCBI Taxonomy" id="294128"/>
    <lineage>
        <taxon>Eukaryota</taxon>
        <taxon>Metazoa</taxon>
        <taxon>Ecdysozoa</taxon>
        <taxon>Arthropoda</taxon>
        <taxon>Crustacea</taxon>
        <taxon>Multicrustacea</taxon>
        <taxon>Malacostraca</taxon>
        <taxon>Eumalacostraca</taxon>
        <taxon>Peracarida</taxon>
        <taxon>Amphipoda</taxon>
        <taxon>Senticaudata</taxon>
        <taxon>Talitrida</taxon>
        <taxon>Talitroidea</taxon>
        <taxon>Hyalellidae</taxon>
        <taxon>Hyalella</taxon>
    </lineage>
</organism>
<accession>A0A8B7NUK4</accession>
<keyword evidence="15" id="KW-1185">Reference proteome</keyword>
<dbReference type="InterPro" id="IPR000276">
    <property type="entry name" value="GPCR_Rhodpsn"/>
</dbReference>
<evidence type="ECO:0000256" key="5">
    <source>
        <dbReference type="ARBA" id="ARBA00022989"/>
    </source>
</evidence>
<reference evidence="16" key="1">
    <citation type="submission" date="2025-08" db="UniProtKB">
        <authorList>
            <consortium name="RefSeq"/>
        </authorList>
    </citation>
    <scope>IDENTIFICATION</scope>
    <source>
        <tissue evidence="16">Whole organism</tissue>
    </source>
</reference>
<feature type="region of interest" description="Disordered" evidence="12">
    <location>
        <begin position="419"/>
        <end position="447"/>
    </location>
</feature>
<feature type="transmembrane region" description="Helical" evidence="13">
    <location>
        <begin position="226"/>
        <end position="251"/>
    </location>
</feature>
<evidence type="ECO:0000256" key="8">
    <source>
        <dbReference type="ARBA" id="ARBA00023170"/>
    </source>
</evidence>
<feature type="region of interest" description="Disordered" evidence="12">
    <location>
        <begin position="278"/>
        <end position="307"/>
    </location>
</feature>
<feature type="transmembrane region" description="Helical" evidence="13">
    <location>
        <begin position="72"/>
        <end position="96"/>
    </location>
</feature>
<dbReference type="OrthoDB" id="9445642at2759"/>
<dbReference type="GeneID" id="108674052"/>
<dbReference type="GO" id="GO:0001973">
    <property type="term" value="P:G protein-coupled adenosine receptor signaling pathway"/>
    <property type="evidence" value="ECO:0007669"/>
    <property type="project" value="TreeGrafter"/>
</dbReference>
<evidence type="ECO:0000256" key="11">
    <source>
        <dbReference type="RuleBase" id="RU000688"/>
    </source>
</evidence>
<feature type="transmembrane region" description="Helical" evidence="13">
    <location>
        <begin position="108"/>
        <end position="129"/>
    </location>
</feature>
<comment type="subcellular location">
    <subcellularLocation>
        <location evidence="1">Cell membrane</location>
        <topology evidence="1">Multi-pass membrane protein</topology>
    </subcellularLocation>
</comment>
<dbReference type="PROSITE" id="PS00237">
    <property type="entry name" value="G_PROTEIN_RECEP_F1_1"/>
    <property type="match status" value="1"/>
</dbReference>
<evidence type="ECO:0000256" key="1">
    <source>
        <dbReference type="ARBA" id="ARBA00004651"/>
    </source>
</evidence>
<keyword evidence="10 11" id="KW-0807">Transducer</keyword>
<evidence type="ECO:0000256" key="9">
    <source>
        <dbReference type="ARBA" id="ARBA00023180"/>
    </source>
</evidence>
<evidence type="ECO:0000256" key="7">
    <source>
        <dbReference type="ARBA" id="ARBA00023136"/>
    </source>
</evidence>
<dbReference type="PRINTS" id="PR00237">
    <property type="entry name" value="GPCRRHODOPSN"/>
</dbReference>
<comment type="similarity">
    <text evidence="2 11">Belongs to the G-protein coupled receptor 1 family.</text>
</comment>
<dbReference type="Proteomes" id="UP000694843">
    <property type="component" value="Unplaced"/>
</dbReference>
<keyword evidence="9" id="KW-0325">Glycoprotein</keyword>
<feature type="transmembrane region" description="Helical" evidence="13">
    <location>
        <begin position="316"/>
        <end position="335"/>
    </location>
</feature>
<dbReference type="PANTHER" id="PTHR24246">
    <property type="entry name" value="OLFACTORY RECEPTOR AND ADENOSINE RECEPTOR"/>
    <property type="match status" value="1"/>
</dbReference>
<evidence type="ECO:0000313" key="16">
    <source>
        <dbReference type="RefSeq" id="XP_018017439.1"/>
    </source>
</evidence>
<evidence type="ECO:0000256" key="13">
    <source>
        <dbReference type="SAM" id="Phobius"/>
    </source>
</evidence>
<dbReference type="RefSeq" id="XP_018017439.1">
    <property type="nucleotide sequence ID" value="XM_018161950.2"/>
</dbReference>
<proteinExistence type="inferred from homology"/>
<dbReference type="Pfam" id="PF00001">
    <property type="entry name" value="7tm_1"/>
    <property type="match status" value="1"/>
</dbReference>
<evidence type="ECO:0000256" key="12">
    <source>
        <dbReference type="SAM" id="MobiDB-lite"/>
    </source>
</evidence>
<dbReference type="SUPFAM" id="SSF81321">
    <property type="entry name" value="Family A G protein-coupled receptor-like"/>
    <property type="match status" value="1"/>
</dbReference>
<dbReference type="PANTHER" id="PTHR24246:SF27">
    <property type="entry name" value="ADENOSINE RECEPTOR, ISOFORM A"/>
    <property type="match status" value="1"/>
</dbReference>
<feature type="transmembrane region" description="Helical" evidence="13">
    <location>
        <begin position="141"/>
        <end position="167"/>
    </location>
</feature>
<sequence length="665" mass="74118">MTASPNTAEYSLSFPFTDPDFSNATLHSSFDGSSFPVGVQDINSNNLSRIHSSCPATIPDSSFLLQNINTPYLVSEILVALLAVIGNSLTILVFILNRKLRRLTNYYIVSLAAADLLVGILGIPFAILTSLGMPEAREPCLLMLCTLILLCTISIFSLVGVSVDRYWAILHPLIYARLMTASRARRIILVCWVLGTVIGLLPLFGWHLECRLCLFTAVMDPSYLVFLYLTTIVGPGILMAFFYGHIFSVVIKQLRQIIQQEGPADPLPPPPLAQDVYGSSRDVTGRTGRRPTDVAGPSRDSPSSTMLHTNRREIKAAKNLSIIVLFFMICWFPLYTINCINAFCSTCQVPLQLLNFTIILSHANSAINPLLYAYHMKDFRYALKALLFGRIFGTKLLKHRPSMTAIYRTQHSDRYLQRNRHGNGHELNTAPRRHDPNRLTPTYDTPTNLTPLSVTPFSATPIDPKSNPFCDSFQKALVQKLGKQTEAAEVVSDMTIVVDTLKVALPPAQLHLSRDHSPRPHCPLIQVSTITTPPHEEGYDECDKYSHSYCENDEQPYPDCISVGDFDDRQSETISVLANDSEAPEEALDACNASQRILFKGELENSVIEENGELQLEEEACEMTDDKFLVFQIVSDPPYRDDVTDLTNDESQVQKAAELHFGNSP</sequence>
<dbReference type="SMART" id="SM01381">
    <property type="entry name" value="7TM_GPCR_Srsx"/>
    <property type="match status" value="1"/>
</dbReference>
<evidence type="ECO:0000256" key="6">
    <source>
        <dbReference type="ARBA" id="ARBA00023040"/>
    </source>
</evidence>
<dbReference type="GO" id="GO:0007189">
    <property type="term" value="P:adenylate cyclase-activating G protein-coupled receptor signaling pathway"/>
    <property type="evidence" value="ECO:0007669"/>
    <property type="project" value="TreeGrafter"/>
</dbReference>
<evidence type="ECO:0000256" key="4">
    <source>
        <dbReference type="ARBA" id="ARBA00022692"/>
    </source>
</evidence>
<keyword evidence="4 11" id="KW-0812">Transmembrane</keyword>
<dbReference type="Gene3D" id="1.20.1070.10">
    <property type="entry name" value="Rhodopsin 7-helix transmembrane proteins"/>
    <property type="match status" value="1"/>
</dbReference>
<dbReference type="AlphaFoldDB" id="A0A8B7NUK4"/>
<protein>
    <submittedName>
        <fullName evidence="16">Octopamine receptor beta-1R</fullName>
    </submittedName>
</protein>
<dbReference type="InterPro" id="IPR017452">
    <property type="entry name" value="GPCR_Rhodpsn_7TM"/>
</dbReference>
<evidence type="ECO:0000256" key="10">
    <source>
        <dbReference type="ARBA" id="ARBA00023224"/>
    </source>
</evidence>
<keyword evidence="7 13" id="KW-0472">Membrane</keyword>
<keyword evidence="6 11" id="KW-0297">G-protein coupled receptor</keyword>